<dbReference type="SUPFAM" id="SSF103473">
    <property type="entry name" value="MFS general substrate transporter"/>
    <property type="match status" value="1"/>
</dbReference>
<keyword evidence="3" id="KW-1003">Cell membrane</keyword>
<evidence type="ECO:0000256" key="6">
    <source>
        <dbReference type="ARBA" id="ARBA00023136"/>
    </source>
</evidence>
<evidence type="ECO:0000256" key="4">
    <source>
        <dbReference type="ARBA" id="ARBA00022692"/>
    </source>
</evidence>
<organism evidence="9">
    <name type="scientific">uncultured Parcubacteria bacterium Rifle_16ft_4_minimus_37658</name>
    <dbReference type="NCBI Taxonomy" id="1665141"/>
    <lineage>
        <taxon>Bacteria</taxon>
        <taxon>Candidatus Parcubacteria</taxon>
        <taxon>environmental samples</taxon>
    </lineage>
</organism>
<dbReference type="AlphaFoldDB" id="A0A0H4T7E3"/>
<dbReference type="EMBL" id="KT007001">
    <property type="protein sequence ID" value="AKQ02645.1"/>
    <property type="molecule type" value="Genomic_DNA"/>
</dbReference>
<feature type="transmembrane region" description="Helical" evidence="7">
    <location>
        <begin position="380"/>
        <end position="401"/>
    </location>
</feature>
<evidence type="ECO:0000256" key="5">
    <source>
        <dbReference type="ARBA" id="ARBA00022989"/>
    </source>
</evidence>
<feature type="domain" description="Major facilitator superfamily (MFS) profile" evidence="8">
    <location>
        <begin position="11"/>
        <end position="401"/>
    </location>
</feature>
<dbReference type="InterPro" id="IPR036259">
    <property type="entry name" value="MFS_trans_sf"/>
</dbReference>
<feature type="transmembrane region" description="Helical" evidence="7">
    <location>
        <begin position="293"/>
        <end position="309"/>
    </location>
</feature>
<dbReference type="Gene3D" id="1.20.1250.20">
    <property type="entry name" value="MFS general substrate transporter like domains"/>
    <property type="match status" value="1"/>
</dbReference>
<dbReference type="PROSITE" id="PS50850">
    <property type="entry name" value="MFS"/>
    <property type="match status" value="1"/>
</dbReference>
<proteinExistence type="predicted"/>
<dbReference type="CDD" id="cd06173">
    <property type="entry name" value="MFS_MefA_like"/>
    <property type="match status" value="1"/>
</dbReference>
<dbReference type="PANTHER" id="PTHR23513">
    <property type="entry name" value="INTEGRAL MEMBRANE EFFLUX PROTEIN-RELATED"/>
    <property type="match status" value="1"/>
</dbReference>
<comment type="subcellular location">
    <subcellularLocation>
        <location evidence="1">Cell membrane</location>
        <topology evidence="1">Multi-pass membrane protein</topology>
    </subcellularLocation>
</comment>
<keyword evidence="4 7" id="KW-0812">Transmembrane</keyword>
<dbReference type="Pfam" id="PF05977">
    <property type="entry name" value="MFS_3"/>
    <property type="match status" value="1"/>
</dbReference>
<evidence type="ECO:0000313" key="9">
    <source>
        <dbReference type="EMBL" id="AKQ02645.1"/>
    </source>
</evidence>
<sequence>MRERFNTTFRALRSRNFRLFLFGQGISVIGTWMQRVALSWLVYKLTSSALLLGVVNFASYIPLLVVSPIAGVWIDRYPKIKIVIATQILSMIQALLLAFLVLSGKIEIWHVIILSLFLGVINAFDVPGRQSSYINLIDNKEDLPNAIALNSVAFHLSRFIGPSVAGVIIAAFSEGICFLVNGLSYIPVIISLFMIRAVDDAKSGEGKHALEELKDGFRYISAKPALKNILLLVAAVSFFGWSYTILLPVFAKDILGGGALTFGFLNSATAVGAVVGAFYAASRKNLFGLERRAVFFASVFGVAIVLFAFSKMLWFSMIFVALSGLGAMLHNTSANSYVQTSVNDKTRGRVMSIYAFGHQGLIPVGSLLLGWAASSYGAPIAMMAAGIFCIISILFLGPRIVTSPAKNSS</sequence>
<evidence type="ECO:0000256" key="3">
    <source>
        <dbReference type="ARBA" id="ARBA00022475"/>
    </source>
</evidence>
<feature type="transmembrane region" description="Helical" evidence="7">
    <location>
        <begin position="353"/>
        <end position="374"/>
    </location>
</feature>
<feature type="transmembrane region" description="Helical" evidence="7">
    <location>
        <begin position="315"/>
        <end position="332"/>
    </location>
</feature>
<evidence type="ECO:0000259" key="8">
    <source>
        <dbReference type="PROSITE" id="PS50850"/>
    </source>
</evidence>
<reference evidence="9" key="1">
    <citation type="journal article" date="2015" name="ISME J.">
        <title>Aquifer environment selects for microbial species cohorts in sediment and groundwater.</title>
        <authorList>
            <person name="Hug L.A."/>
            <person name="Thomas B.C."/>
            <person name="Brown C.T."/>
            <person name="Frischkorn K.R."/>
            <person name="Williams K.H."/>
            <person name="Tringe S.G."/>
            <person name="Banfield J.F."/>
        </authorList>
    </citation>
    <scope>NUCLEOTIDE SEQUENCE</scope>
</reference>
<feature type="transmembrane region" description="Helical" evidence="7">
    <location>
        <begin position="49"/>
        <end position="70"/>
    </location>
</feature>
<feature type="transmembrane region" description="Helical" evidence="7">
    <location>
        <begin position="20"/>
        <end position="43"/>
    </location>
</feature>
<feature type="transmembrane region" description="Helical" evidence="7">
    <location>
        <begin position="257"/>
        <end position="281"/>
    </location>
</feature>
<name>A0A0H4T7E3_9BACT</name>
<dbReference type="InterPro" id="IPR020846">
    <property type="entry name" value="MFS_dom"/>
</dbReference>
<evidence type="ECO:0000256" key="1">
    <source>
        <dbReference type="ARBA" id="ARBA00004651"/>
    </source>
</evidence>
<dbReference type="PANTHER" id="PTHR23513:SF11">
    <property type="entry name" value="STAPHYLOFERRIN A TRANSPORTER"/>
    <property type="match status" value="1"/>
</dbReference>
<dbReference type="GO" id="GO:0022857">
    <property type="term" value="F:transmembrane transporter activity"/>
    <property type="evidence" value="ECO:0007669"/>
    <property type="project" value="InterPro"/>
</dbReference>
<keyword evidence="5 7" id="KW-1133">Transmembrane helix</keyword>
<keyword evidence="2" id="KW-0813">Transport</keyword>
<evidence type="ECO:0000256" key="7">
    <source>
        <dbReference type="SAM" id="Phobius"/>
    </source>
</evidence>
<keyword evidence="6 7" id="KW-0472">Membrane</keyword>
<dbReference type="InterPro" id="IPR010290">
    <property type="entry name" value="TM_effector"/>
</dbReference>
<dbReference type="GO" id="GO:0005886">
    <property type="term" value="C:plasma membrane"/>
    <property type="evidence" value="ECO:0007669"/>
    <property type="project" value="UniProtKB-SubCell"/>
</dbReference>
<protein>
    <submittedName>
        <fullName evidence="9">Macrolide-efflux protein</fullName>
    </submittedName>
</protein>
<evidence type="ECO:0000256" key="2">
    <source>
        <dbReference type="ARBA" id="ARBA00022448"/>
    </source>
</evidence>
<accession>A0A0H4T7E3</accession>
<feature type="transmembrane region" description="Helical" evidence="7">
    <location>
        <begin position="229"/>
        <end position="251"/>
    </location>
</feature>